<evidence type="ECO:0000259" key="13">
    <source>
        <dbReference type="Pfam" id="PF07715"/>
    </source>
</evidence>
<dbReference type="GO" id="GO:0009279">
    <property type="term" value="C:cell outer membrane"/>
    <property type="evidence" value="ECO:0007669"/>
    <property type="project" value="UniProtKB-SubCell"/>
</dbReference>
<keyword evidence="4" id="KW-0812">Transmembrane</keyword>
<dbReference type="InterPro" id="IPR036942">
    <property type="entry name" value="Beta-barrel_TonB_sf"/>
</dbReference>
<dbReference type="EMBL" id="JASJOS010000005">
    <property type="protein sequence ID" value="MDJ1481449.1"/>
    <property type="molecule type" value="Genomic_DNA"/>
</dbReference>
<keyword evidence="8 14" id="KW-0675">Receptor</keyword>
<proteinExistence type="inferred from homology"/>
<dbReference type="GO" id="GO:0015344">
    <property type="term" value="F:siderophore uptake transmembrane transporter activity"/>
    <property type="evidence" value="ECO:0007669"/>
    <property type="project" value="TreeGrafter"/>
</dbReference>
<sequence>MKKKLFLFYVLFNLVILSLSAQDNLLLISGKVIDNQTQEPLVGVTVQIKGTISGVITDAKGAFALKTKLKFPLTLVFSSVGYAPQEYVVKTLEDKINVQLETQTMLGQEVVVTASRVEETVMKSPVAIEKLDLRAIKETPAPSFFDAIESVKGVQMTTLSLGFKVPNTRGFGNTTNPRFLQLVDGADTQAPGLGVSIANTVGPTELDVESIEVTPGASSALYGMNALNGISNVITKSPFYYQGLSVYQKVGINHINDPDYSVRPFTETAIRYATALNDKLAFKVNVGYLKGTDWVANNPYDLNATANSSTGLLGADNPGKDPLNSYGNESSNRKTLTLADGKRYEVRRTGYYEKDLVNDDYNVSNLKADAAIHYKITEKLEASYAYRIGVSDAIYQRGNRIRLDDYRIQQHKVYLRGTNYFFRAYLTQEYTDKSYNIRPMGENIDRAFKTDAKWFSEYQSKYNELYNGGVSVTNAHQQARAFADAGRYEPGTKAYNDKLHELTYINNWDIGAQLLMNHKFYHLEGQYDFAGKITWIDLLVGADFRDFLITPEGNSFINPDKNDPLGILHYNKVGGFVQATKYLLNKNLKLVASARLDKAQYFNAKLNPRIAAVYTLKEKHNFRVSFQNGYRFPTLFEGFSTVNNGGVIRYGGLSLLTNGLFENSYLRSSVDAFQKAITNDVNQNGKTQDQAILDNKDLLVRNTYTYLKPEQIEAFDIGYKASLFNDKVFLDVDGYYNIYNNFIDQVEIVVPKTTKIDDQAEGVSPAIYEAADNTKQTRYRMWTNAKNTYYNYGASLGITYNFFRKFTFTGNYSYAKLAKVDRKDSGLETSFNTPQDIVNLSIGNREIAKNLGFNIAWRWQSSFAWQAPLGNGTVPSYYTFDGQITYRLPAIKSQIKIGGSNLLNKRYFQYFGGPTIGAFYYTTITVDGLLQK</sequence>
<evidence type="ECO:0000256" key="7">
    <source>
        <dbReference type="ARBA" id="ARBA00023136"/>
    </source>
</evidence>
<dbReference type="InterPro" id="IPR037066">
    <property type="entry name" value="Plug_dom_sf"/>
</dbReference>
<dbReference type="Gene3D" id="2.60.40.1120">
    <property type="entry name" value="Carboxypeptidase-like, regulatory domain"/>
    <property type="match status" value="1"/>
</dbReference>
<comment type="subcellular location">
    <subcellularLocation>
        <location evidence="1">Cell outer membrane</location>
        <topology evidence="1">Multi-pass membrane protein</topology>
    </subcellularLocation>
</comment>
<protein>
    <submittedName>
        <fullName evidence="14">TonB-dependent receptor</fullName>
    </submittedName>
</protein>
<evidence type="ECO:0000256" key="1">
    <source>
        <dbReference type="ARBA" id="ARBA00004571"/>
    </source>
</evidence>
<feature type="domain" description="TonB-dependent receptor-like beta-barrel" evidence="12">
    <location>
        <begin position="418"/>
        <end position="902"/>
    </location>
</feature>
<dbReference type="Pfam" id="PF07715">
    <property type="entry name" value="Plug"/>
    <property type="match status" value="1"/>
</dbReference>
<gene>
    <name evidence="14" type="ORF">QNI16_13200</name>
</gene>
<keyword evidence="6 10" id="KW-0798">TonB box</keyword>
<evidence type="ECO:0000256" key="9">
    <source>
        <dbReference type="ARBA" id="ARBA00023237"/>
    </source>
</evidence>
<comment type="similarity">
    <text evidence="10">Belongs to the TonB-dependent receptor family.</text>
</comment>
<evidence type="ECO:0000256" key="8">
    <source>
        <dbReference type="ARBA" id="ARBA00023170"/>
    </source>
</evidence>
<reference evidence="14" key="1">
    <citation type="submission" date="2023-05" db="EMBL/GenBank/DDBJ databases">
        <authorList>
            <person name="Zhang X."/>
        </authorList>
    </citation>
    <scope>NUCLEOTIDE SEQUENCE</scope>
    <source>
        <strain evidence="14">YF14B1</strain>
    </source>
</reference>
<evidence type="ECO:0000313" key="15">
    <source>
        <dbReference type="Proteomes" id="UP001241110"/>
    </source>
</evidence>
<feature type="domain" description="TonB-dependent receptor plug" evidence="13">
    <location>
        <begin position="121"/>
        <end position="230"/>
    </location>
</feature>
<accession>A0AAE3QRD3</accession>
<keyword evidence="2" id="KW-0813">Transport</keyword>
<evidence type="ECO:0000256" key="11">
    <source>
        <dbReference type="SAM" id="MobiDB-lite"/>
    </source>
</evidence>
<evidence type="ECO:0000256" key="3">
    <source>
        <dbReference type="ARBA" id="ARBA00022452"/>
    </source>
</evidence>
<dbReference type="PANTHER" id="PTHR30069:SF29">
    <property type="entry name" value="HEMOGLOBIN AND HEMOGLOBIN-HAPTOGLOBIN-BINDING PROTEIN 1-RELATED"/>
    <property type="match status" value="1"/>
</dbReference>
<evidence type="ECO:0000256" key="10">
    <source>
        <dbReference type="RuleBase" id="RU003357"/>
    </source>
</evidence>
<dbReference type="Proteomes" id="UP001241110">
    <property type="component" value="Unassembled WGS sequence"/>
</dbReference>
<dbReference type="InterPro" id="IPR000531">
    <property type="entry name" value="Beta-barrel_TonB"/>
</dbReference>
<keyword evidence="3" id="KW-1134">Transmembrane beta strand</keyword>
<evidence type="ECO:0000259" key="12">
    <source>
        <dbReference type="Pfam" id="PF00593"/>
    </source>
</evidence>
<evidence type="ECO:0000313" key="14">
    <source>
        <dbReference type="EMBL" id="MDJ1481449.1"/>
    </source>
</evidence>
<evidence type="ECO:0000256" key="4">
    <source>
        <dbReference type="ARBA" id="ARBA00022692"/>
    </source>
</evidence>
<dbReference type="GO" id="GO:0044718">
    <property type="term" value="P:siderophore transmembrane transport"/>
    <property type="evidence" value="ECO:0007669"/>
    <property type="project" value="TreeGrafter"/>
</dbReference>
<dbReference type="AlphaFoldDB" id="A0AAE3QRD3"/>
<dbReference type="InterPro" id="IPR008969">
    <property type="entry name" value="CarboxyPept-like_regulatory"/>
</dbReference>
<name>A0AAE3QRD3_9BACT</name>
<feature type="region of interest" description="Disordered" evidence="11">
    <location>
        <begin position="313"/>
        <end position="332"/>
    </location>
</feature>
<dbReference type="Gene3D" id="2.40.170.20">
    <property type="entry name" value="TonB-dependent receptor, beta-barrel domain"/>
    <property type="match status" value="1"/>
</dbReference>
<dbReference type="InterPro" id="IPR012910">
    <property type="entry name" value="Plug_dom"/>
</dbReference>
<organism evidence="14 15">
    <name type="scientific">Xanthocytophaga flava</name>
    <dbReference type="NCBI Taxonomy" id="3048013"/>
    <lineage>
        <taxon>Bacteria</taxon>
        <taxon>Pseudomonadati</taxon>
        <taxon>Bacteroidota</taxon>
        <taxon>Cytophagia</taxon>
        <taxon>Cytophagales</taxon>
        <taxon>Rhodocytophagaceae</taxon>
        <taxon>Xanthocytophaga</taxon>
    </lineage>
</organism>
<keyword evidence="7 10" id="KW-0472">Membrane</keyword>
<dbReference type="InterPro" id="IPR039426">
    <property type="entry name" value="TonB-dep_rcpt-like"/>
</dbReference>
<dbReference type="Gene3D" id="2.170.130.10">
    <property type="entry name" value="TonB-dependent receptor, plug domain"/>
    <property type="match status" value="1"/>
</dbReference>
<dbReference type="SUPFAM" id="SSF56935">
    <property type="entry name" value="Porins"/>
    <property type="match status" value="1"/>
</dbReference>
<dbReference type="Pfam" id="PF00593">
    <property type="entry name" value="TonB_dep_Rec_b-barrel"/>
    <property type="match status" value="1"/>
</dbReference>
<comment type="caution">
    <text evidence="14">The sequence shown here is derived from an EMBL/GenBank/DDBJ whole genome shotgun (WGS) entry which is preliminary data.</text>
</comment>
<evidence type="ECO:0000256" key="5">
    <source>
        <dbReference type="ARBA" id="ARBA00022729"/>
    </source>
</evidence>
<keyword evidence="9" id="KW-0998">Cell outer membrane</keyword>
<dbReference type="PANTHER" id="PTHR30069">
    <property type="entry name" value="TONB-DEPENDENT OUTER MEMBRANE RECEPTOR"/>
    <property type="match status" value="1"/>
</dbReference>
<evidence type="ECO:0000256" key="2">
    <source>
        <dbReference type="ARBA" id="ARBA00022448"/>
    </source>
</evidence>
<evidence type="ECO:0000256" key="6">
    <source>
        <dbReference type="ARBA" id="ARBA00023077"/>
    </source>
</evidence>
<dbReference type="SUPFAM" id="SSF49464">
    <property type="entry name" value="Carboxypeptidase regulatory domain-like"/>
    <property type="match status" value="1"/>
</dbReference>
<dbReference type="RefSeq" id="WP_313979226.1">
    <property type="nucleotide sequence ID" value="NZ_JASJOS010000005.1"/>
</dbReference>
<dbReference type="Pfam" id="PF13715">
    <property type="entry name" value="CarbopepD_reg_2"/>
    <property type="match status" value="1"/>
</dbReference>
<keyword evidence="5" id="KW-0732">Signal</keyword>